<evidence type="ECO:0000313" key="2">
    <source>
        <dbReference type="EMBL" id="CAF4685368.1"/>
    </source>
</evidence>
<keyword evidence="3" id="KW-1185">Reference proteome</keyword>
<gene>
    <name evidence="2" type="ORF">UJA718_LOCUS35469</name>
</gene>
<dbReference type="Proteomes" id="UP000663873">
    <property type="component" value="Unassembled WGS sequence"/>
</dbReference>
<dbReference type="PROSITE" id="PS50181">
    <property type="entry name" value="FBOX"/>
    <property type="match status" value="1"/>
</dbReference>
<protein>
    <recommendedName>
        <fullName evidence="1">F-box domain-containing protein</fullName>
    </recommendedName>
</protein>
<dbReference type="EMBL" id="CAJOBP010033166">
    <property type="protein sequence ID" value="CAF4685368.1"/>
    <property type="molecule type" value="Genomic_DNA"/>
</dbReference>
<feature type="non-terminal residue" evidence="2">
    <location>
        <position position="122"/>
    </location>
</feature>
<sequence length="122" mass="13899">MGCICSNAVVVPLGTISQLLEPPNIEDLPVEIIYKILDELDIDTIFVSLYHSCKRFDEILSTYDNYHLNLSAISLNNFDLICSRIRPEQVTKLTLSDDENSPGLVALFLLRFSMNAFVRLRY</sequence>
<dbReference type="SUPFAM" id="SSF81383">
    <property type="entry name" value="F-box domain"/>
    <property type="match status" value="1"/>
</dbReference>
<organism evidence="2 3">
    <name type="scientific">Rotaria socialis</name>
    <dbReference type="NCBI Taxonomy" id="392032"/>
    <lineage>
        <taxon>Eukaryota</taxon>
        <taxon>Metazoa</taxon>
        <taxon>Spiralia</taxon>
        <taxon>Gnathifera</taxon>
        <taxon>Rotifera</taxon>
        <taxon>Eurotatoria</taxon>
        <taxon>Bdelloidea</taxon>
        <taxon>Philodinida</taxon>
        <taxon>Philodinidae</taxon>
        <taxon>Rotaria</taxon>
    </lineage>
</organism>
<reference evidence="2" key="1">
    <citation type="submission" date="2021-02" db="EMBL/GenBank/DDBJ databases">
        <authorList>
            <person name="Nowell W R."/>
        </authorList>
    </citation>
    <scope>NUCLEOTIDE SEQUENCE</scope>
</reference>
<accession>A0A821HJD9</accession>
<dbReference type="InterPro" id="IPR001810">
    <property type="entry name" value="F-box_dom"/>
</dbReference>
<evidence type="ECO:0000313" key="3">
    <source>
        <dbReference type="Proteomes" id="UP000663873"/>
    </source>
</evidence>
<feature type="domain" description="F-box" evidence="1">
    <location>
        <begin position="22"/>
        <end position="70"/>
    </location>
</feature>
<proteinExistence type="predicted"/>
<evidence type="ECO:0000259" key="1">
    <source>
        <dbReference type="PROSITE" id="PS50181"/>
    </source>
</evidence>
<dbReference type="InterPro" id="IPR036047">
    <property type="entry name" value="F-box-like_dom_sf"/>
</dbReference>
<dbReference type="AlphaFoldDB" id="A0A821HJD9"/>
<name>A0A821HJD9_9BILA</name>
<comment type="caution">
    <text evidence="2">The sequence shown here is derived from an EMBL/GenBank/DDBJ whole genome shotgun (WGS) entry which is preliminary data.</text>
</comment>